<reference evidence="1" key="1">
    <citation type="submission" date="2023-01" db="EMBL/GenBank/DDBJ databases">
        <authorList>
            <person name="Van Ghelder C."/>
            <person name="Rancurel C."/>
        </authorList>
    </citation>
    <scope>NUCLEOTIDE SEQUENCE</scope>
    <source>
        <strain evidence="1">CNCM I-4278</strain>
    </source>
</reference>
<accession>A0A9W4UUX2</accession>
<dbReference type="Proteomes" id="UP001152607">
    <property type="component" value="Unassembled WGS sequence"/>
</dbReference>
<proteinExistence type="predicted"/>
<dbReference type="AlphaFoldDB" id="A0A9W4UUX2"/>
<gene>
    <name evidence="1" type="ORF">PDIGIT_LOCUS15728</name>
</gene>
<organism evidence="1 2">
    <name type="scientific">Periconia digitata</name>
    <dbReference type="NCBI Taxonomy" id="1303443"/>
    <lineage>
        <taxon>Eukaryota</taxon>
        <taxon>Fungi</taxon>
        <taxon>Dikarya</taxon>
        <taxon>Ascomycota</taxon>
        <taxon>Pezizomycotina</taxon>
        <taxon>Dothideomycetes</taxon>
        <taxon>Pleosporomycetidae</taxon>
        <taxon>Pleosporales</taxon>
        <taxon>Massarineae</taxon>
        <taxon>Periconiaceae</taxon>
        <taxon>Periconia</taxon>
    </lineage>
</organism>
<comment type="caution">
    <text evidence="1">The sequence shown here is derived from an EMBL/GenBank/DDBJ whole genome shotgun (WGS) entry which is preliminary data.</text>
</comment>
<protein>
    <submittedName>
        <fullName evidence="1">Uncharacterized protein</fullName>
    </submittedName>
</protein>
<evidence type="ECO:0000313" key="1">
    <source>
        <dbReference type="EMBL" id="CAI6342520.1"/>
    </source>
</evidence>
<dbReference type="EMBL" id="CAOQHR010000013">
    <property type="protein sequence ID" value="CAI6342520.1"/>
    <property type="molecule type" value="Genomic_DNA"/>
</dbReference>
<keyword evidence="2" id="KW-1185">Reference proteome</keyword>
<name>A0A9W4UUX2_9PLEO</name>
<sequence length="79" mass="8253">MKPIAELCDGQGGGCGSCAMLGAGSLGVDHGYVQSSESDLIHSNLVNSEYSFQYIGLRLNLALNSFLPLSQPDPHSARG</sequence>
<evidence type="ECO:0000313" key="2">
    <source>
        <dbReference type="Proteomes" id="UP001152607"/>
    </source>
</evidence>